<evidence type="ECO:0000313" key="2">
    <source>
        <dbReference type="EMBL" id="RFU71549.1"/>
    </source>
</evidence>
<evidence type="ECO:0000313" key="3">
    <source>
        <dbReference type="Proteomes" id="UP000264541"/>
    </source>
</evidence>
<comment type="caution">
    <text evidence="2">The sequence shown here is derived from an EMBL/GenBank/DDBJ whole genome shotgun (WGS) entry which is preliminary data.</text>
</comment>
<proteinExistence type="predicted"/>
<keyword evidence="1" id="KW-0812">Transmembrane</keyword>
<keyword evidence="1" id="KW-0472">Membrane</keyword>
<feature type="transmembrane region" description="Helical" evidence="1">
    <location>
        <begin position="32"/>
        <end position="52"/>
    </location>
</feature>
<name>A0A372LTM7_9BACI</name>
<gene>
    <name evidence="2" type="ORF">D0469_00095</name>
</gene>
<keyword evidence="1" id="KW-1133">Transmembrane helix</keyword>
<protein>
    <submittedName>
        <fullName evidence="2">Uncharacterized protein</fullName>
    </submittedName>
</protein>
<accession>A0A372LTM7</accession>
<keyword evidence="3" id="KW-1185">Reference proteome</keyword>
<evidence type="ECO:0000256" key="1">
    <source>
        <dbReference type="SAM" id="Phobius"/>
    </source>
</evidence>
<reference evidence="2 3" key="1">
    <citation type="submission" date="2018-08" db="EMBL/GenBank/DDBJ databases">
        <title>Bacillus chawlae sp. nov., Bacillus glennii sp. nov., and Bacillus saganii sp. nov. Isolated from the Vehicle Assembly Building at Kennedy Space Center where the Viking Spacecraft were Assembled.</title>
        <authorList>
            <person name="Seuylemezian A."/>
            <person name="Vaishampayan P."/>
        </authorList>
    </citation>
    <scope>NUCLEOTIDE SEQUENCE [LARGE SCALE GENOMIC DNA]</scope>
    <source>
        <strain evidence="2 3">V47-23a</strain>
    </source>
</reference>
<dbReference type="AlphaFoldDB" id="A0A372LTM7"/>
<dbReference type="Proteomes" id="UP000264541">
    <property type="component" value="Unassembled WGS sequence"/>
</dbReference>
<organism evidence="2 3">
    <name type="scientific">Peribacillus saganii</name>
    <dbReference type="NCBI Taxonomy" id="2303992"/>
    <lineage>
        <taxon>Bacteria</taxon>
        <taxon>Bacillati</taxon>
        <taxon>Bacillota</taxon>
        <taxon>Bacilli</taxon>
        <taxon>Bacillales</taxon>
        <taxon>Bacillaceae</taxon>
        <taxon>Peribacillus</taxon>
    </lineage>
</organism>
<dbReference type="EMBL" id="QVTE01000001">
    <property type="protein sequence ID" value="RFU71549.1"/>
    <property type="molecule type" value="Genomic_DNA"/>
</dbReference>
<sequence>MNSFLSAIAGHLHFLYFLKCIFHMSRTFVQFYLIWVKVSILVHVGIVIVLSLKFNHKARKKIRV</sequence>